<dbReference type="GO" id="GO:0003735">
    <property type="term" value="F:structural constituent of ribosome"/>
    <property type="evidence" value="ECO:0007669"/>
    <property type="project" value="InterPro"/>
</dbReference>
<dbReference type="SUPFAM" id="SSF54821">
    <property type="entry name" value="Ribosomal protein S3 C-terminal domain"/>
    <property type="match status" value="1"/>
</dbReference>
<dbReference type="SUPFAM" id="SSF54814">
    <property type="entry name" value="Prokaryotic type KH domain (KH-domain type II)"/>
    <property type="match status" value="1"/>
</dbReference>
<reference evidence="8" key="1">
    <citation type="submission" date="2018-06" db="EMBL/GenBank/DDBJ databases">
        <authorList>
            <person name="Zhirakovskaya E."/>
        </authorList>
    </citation>
    <scope>NUCLEOTIDE SEQUENCE</scope>
</reference>
<dbReference type="EMBL" id="UOGB01000090">
    <property type="protein sequence ID" value="VAX17648.1"/>
    <property type="molecule type" value="Genomic_DNA"/>
</dbReference>
<proteinExistence type="inferred from homology"/>
<evidence type="ECO:0000256" key="2">
    <source>
        <dbReference type="ARBA" id="ARBA00022730"/>
    </source>
</evidence>
<feature type="domain" description="KH type-2" evidence="7">
    <location>
        <begin position="39"/>
        <end position="108"/>
    </location>
</feature>
<dbReference type="PROSITE" id="PS50823">
    <property type="entry name" value="KH_TYPE_2"/>
    <property type="match status" value="1"/>
</dbReference>
<keyword evidence="4 8" id="KW-0689">Ribosomal protein</keyword>
<dbReference type="InterPro" id="IPR036419">
    <property type="entry name" value="Ribosomal_S3_C_sf"/>
</dbReference>
<dbReference type="PROSITE" id="PS00548">
    <property type="entry name" value="RIBOSOMAL_S3"/>
    <property type="match status" value="1"/>
</dbReference>
<dbReference type="InterPro" id="IPR001351">
    <property type="entry name" value="Ribosomal_uS3_C"/>
</dbReference>
<dbReference type="Pfam" id="PF07650">
    <property type="entry name" value="KH_2"/>
    <property type="match status" value="1"/>
</dbReference>
<feature type="region of interest" description="Disordered" evidence="6">
    <location>
        <begin position="238"/>
        <end position="265"/>
    </location>
</feature>
<keyword evidence="5" id="KW-0687">Ribonucleoprotein</keyword>
<dbReference type="InterPro" id="IPR057258">
    <property type="entry name" value="Ribosomal_uS3"/>
</dbReference>
<dbReference type="GO" id="GO:0019843">
    <property type="term" value="F:rRNA binding"/>
    <property type="evidence" value="ECO:0007669"/>
    <property type="project" value="UniProtKB-KW"/>
</dbReference>
<dbReference type="GO" id="GO:0006412">
    <property type="term" value="P:translation"/>
    <property type="evidence" value="ECO:0007669"/>
    <property type="project" value="InterPro"/>
</dbReference>
<evidence type="ECO:0000259" key="7">
    <source>
        <dbReference type="PROSITE" id="PS50823"/>
    </source>
</evidence>
<keyword evidence="3" id="KW-0694">RNA-binding</keyword>
<gene>
    <name evidence="8" type="ORF">MNBD_NITROSPINAE03-1741</name>
</gene>
<sequence>MGQKTHPVGFRLGIIKDWESNWFAKGSSYADYLHSDFKLRTFIKKRVYHAGIASTQIERKGNQVKINIFAARPGIIIGKKGQEVDRLKKALQKMIPGSEIFLNIKEVRKPELSAQLIAENIALQFERRVAFRRAMKKSVISTMRFGAKGVRISCSGRLAGADIARTEWYREGRVPLHTIRANVDYGVAESKTTFGIIGVKVWVFLGEIYFGREARRIEEQRKMKSQMQIEQVVEAAKADLAHDKPGSKKADASNNDKTKRNGAGE</sequence>
<keyword evidence="2" id="KW-0699">rRNA-binding</keyword>
<dbReference type="InterPro" id="IPR009019">
    <property type="entry name" value="KH_sf_prok-type"/>
</dbReference>
<evidence type="ECO:0000256" key="3">
    <source>
        <dbReference type="ARBA" id="ARBA00022884"/>
    </source>
</evidence>
<dbReference type="FunFam" id="3.30.300.20:FF:000001">
    <property type="entry name" value="30S ribosomal protein S3"/>
    <property type="match status" value="1"/>
</dbReference>
<organism evidence="8">
    <name type="scientific">hydrothermal vent metagenome</name>
    <dbReference type="NCBI Taxonomy" id="652676"/>
    <lineage>
        <taxon>unclassified sequences</taxon>
        <taxon>metagenomes</taxon>
        <taxon>ecological metagenomes</taxon>
    </lineage>
</organism>
<accession>A0A3B1C1I5</accession>
<evidence type="ECO:0000256" key="1">
    <source>
        <dbReference type="ARBA" id="ARBA00010761"/>
    </source>
</evidence>
<dbReference type="InterPro" id="IPR004044">
    <property type="entry name" value="KH_dom_type_2"/>
</dbReference>
<dbReference type="InterPro" id="IPR005704">
    <property type="entry name" value="Ribosomal_uS3_bac-typ"/>
</dbReference>
<evidence type="ECO:0000256" key="5">
    <source>
        <dbReference type="ARBA" id="ARBA00023274"/>
    </source>
</evidence>
<dbReference type="InterPro" id="IPR015946">
    <property type="entry name" value="KH_dom-like_a/b"/>
</dbReference>
<dbReference type="SMART" id="SM00322">
    <property type="entry name" value="KH"/>
    <property type="match status" value="1"/>
</dbReference>
<dbReference type="Pfam" id="PF00189">
    <property type="entry name" value="Ribosomal_S3_C"/>
    <property type="match status" value="1"/>
</dbReference>
<comment type="similarity">
    <text evidence="1">Belongs to the universal ribosomal protein uS3 family.</text>
</comment>
<dbReference type="InterPro" id="IPR004087">
    <property type="entry name" value="KH_dom"/>
</dbReference>
<dbReference type="AlphaFoldDB" id="A0A3B1C1I5"/>
<dbReference type="InterPro" id="IPR018280">
    <property type="entry name" value="Ribosomal_uS3_CS"/>
</dbReference>
<evidence type="ECO:0000313" key="8">
    <source>
        <dbReference type="EMBL" id="VAX17648.1"/>
    </source>
</evidence>
<dbReference type="GO" id="GO:0022627">
    <property type="term" value="C:cytosolic small ribosomal subunit"/>
    <property type="evidence" value="ECO:0007669"/>
    <property type="project" value="TreeGrafter"/>
</dbReference>
<name>A0A3B1C1I5_9ZZZZ</name>
<dbReference type="NCBIfam" id="TIGR01009">
    <property type="entry name" value="rpsC_bact"/>
    <property type="match status" value="1"/>
</dbReference>
<dbReference type="HAMAP" id="MF_01309_B">
    <property type="entry name" value="Ribosomal_uS3_B"/>
    <property type="match status" value="1"/>
</dbReference>
<dbReference type="PANTHER" id="PTHR11760">
    <property type="entry name" value="30S/40S RIBOSOMAL PROTEIN S3"/>
    <property type="match status" value="1"/>
</dbReference>
<dbReference type="Gene3D" id="3.30.1140.32">
    <property type="entry name" value="Ribosomal protein S3, C-terminal domain"/>
    <property type="match status" value="1"/>
</dbReference>
<feature type="compositionally biased region" description="Basic and acidic residues" evidence="6">
    <location>
        <begin position="238"/>
        <end position="259"/>
    </location>
</feature>
<evidence type="ECO:0000256" key="6">
    <source>
        <dbReference type="SAM" id="MobiDB-lite"/>
    </source>
</evidence>
<evidence type="ECO:0000256" key="4">
    <source>
        <dbReference type="ARBA" id="ARBA00022980"/>
    </source>
</evidence>
<dbReference type="CDD" id="cd02412">
    <property type="entry name" value="KH-II_30S_S3"/>
    <property type="match status" value="1"/>
</dbReference>
<protein>
    <submittedName>
        <fullName evidence="8">SSU ribosomal protein S3p (S3e)</fullName>
    </submittedName>
</protein>
<dbReference type="PANTHER" id="PTHR11760:SF19">
    <property type="entry name" value="SMALL RIBOSOMAL SUBUNIT PROTEIN US3C"/>
    <property type="match status" value="1"/>
</dbReference>
<dbReference type="Gene3D" id="3.30.300.20">
    <property type="match status" value="1"/>
</dbReference>